<dbReference type="PIRSF" id="PIRSF006060">
    <property type="entry name" value="AA_transporter"/>
    <property type="match status" value="1"/>
</dbReference>
<keyword evidence="3 7" id="KW-0812">Transmembrane</keyword>
<reference evidence="8" key="1">
    <citation type="journal article" date="2020" name="Stud. Mycol.">
        <title>101 Dothideomycetes genomes: a test case for predicting lifestyles and emergence of pathogens.</title>
        <authorList>
            <person name="Haridas S."/>
            <person name="Albert R."/>
            <person name="Binder M."/>
            <person name="Bloem J."/>
            <person name="Labutti K."/>
            <person name="Salamov A."/>
            <person name="Andreopoulos B."/>
            <person name="Baker S."/>
            <person name="Barry K."/>
            <person name="Bills G."/>
            <person name="Bluhm B."/>
            <person name="Cannon C."/>
            <person name="Castanera R."/>
            <person name="Culley D."/>
            <person name="Daum C."/>
            <person name="Ezra D."/>
            <person name="Gonzalez J."/>
            <person name="Henrissat B."/>
            <person name="Kuo A."/>
            <person name="Liang C."/>
            <person name="Lipzen A."/>
            <person name="Lutzoni F."/>
            <person name="Magnuson J."/>
            <person name="Mondo S."/>
            <person name="Nolan M."/>
            <person name="Ohm R."/>
            <person name="Pangilinan J."/>
            <person name="Park H.-J."/>
            <person name="Ramirez L."/>
            <person name="Alfaro M."/>
            <person name="Sun H."/>
            <person name="Tritt A."/>
            <person name="Yoshinaga Y."/>
            <person name="Zwiers L.-H."/>
            <person name="Turgeon B."/>
            <person name="Goodwin S."/>
            <person name="Spatafora J."/>
            <person name="Crous P."/>
            <person name="Grigoriev I."/>
        </authorList>
    </citation>
    <scope>NUCLEOTIDE SEQUENCE</scope>
    <source>
        <strain evidence="8">CBS 110217</strain>
    </source>
</reference>
<dbReference type="GO" id="GO:0016020">
    <property type="term" value="C:membrane"/>
    <property type="evidence" value="ECO:0007669"/>
    <property type="project" value="UniProtKB-SubCell"/>
</dbReference>
<feature type="transmembrane region" description="Helical" evidence="7">
    <location>
        <begin position="171"/>
        <end position="189"/>
    </location>
</feature>
<evidence type="ECO:0000256" key="6">
    <source>
        <dbReference type="SAM" id="MobiDB-lite"/>
    </source>
</evidence>
<feature type="transmembrane region" description="Helical" evidence="7">
    <location>
        <begin position="225"/>
        <end position="244"/>
    </location>
</feature>
<feature type="transmembrane region" description="Helical" evidence="7">
    <location>
        <begin position="447"/>
        <end position="471"/>
    </location>
</feature>
<feature type="transmembrane region" description="Helical" evidence="7">
    <location>
        <begin position="483"/>
        <end position="504"/>
    </location>
</feature>
<feature type="transmembrane region" description="Helical" evidence="7">
    <location>
        <begin position="145"/>
        <end position="165"/>
    </location>
</feature>
<evidence type="ECO:0000256" key="3">
    <source>
        <dbReference type="ARBA" id="ARBA00022692"/>
    </source>
</evidence>
<keyword evidence="9" id="KW-1185">Reference proteome</keyword>
<feature type="transmembrane region" description="Helical" evidence="7">
    <location>
        <begin position="414"/>
        <end position="435"/>
    </location>
</feature>
<name>A0A9P4H361_9PLEO</name>
<evidence type="ECO:0000313" key="9">
    <source>
        <dbReference type="Proteomes" id="UP000799777"/>
    </source>
</evidence>
<feature type="transmembrane region" description="Helical" evidence="7">
    <location>
        <begin position="98"/>
        <end position="124"/>
    </location>
</feature>
<feature type="transmembrane region" description="Helical" evidence="7">
    <location>
        <begin position="196"/>
        <end position="213"/>
    </location>
</feature>
<proteinExistence type="predicted"/>
<dbReference type="Gene3D" id="1.20.1740.10">
    <property type="entry name" value="Amino acid/polyamine transporter I"/>
    <property type="match status" value="1"/>
</dbReference>
<feature type="transmembrane region" description="Helical" evidence="7">
    <location>
        <begin position="284"/>
        <end position="307"/>
    </location>
</feature>
<feature type="transmembrane region" description="Helical" evidence="7">
    <location>
        <begin position="337"/>
        <end position="365"/>
    </location>
</feature>
<feature type="compositionally biased region" description="Basic and acidic residues" evidence="6">
    <location>
        <begin position="17"/>
        <end position="29"/>
    </location>
</feature>
<gene>
    <name evidence="8" type="ORF">EK21DRAFT_103412</name>
</gene>
<evidence type="ECO:0000256" key="4">
    <source>
        <dbReference type="ARBA" id="ARBA00022989"/>
    </source>
</evidence>
<accession>A0A9P4H361</accession>
<dbReference type="GO" id="GO:0006865">
    <property type="term" value="P:amino acid transport"/>
    <property type="evidence" value="ECO:0007669"/>
    <property type="project" value="InterPro"/>
</dbReference>
<dbReference type="PROSITE" id="PS00218">
    <property type="entry name" value="AMINO_ACID_PERMEASE_1"/>
    <property type="match status" value="1"/>
</dbReference>
<dbReference type="Pfam" id="PF13520">
    <property type="entry name" value="AA_permease_2"/>
    <property type="match status" value="1"/>
</dbReference>
<protein>
    <submittedName>
        <fullName evidence="8">Amino acid transporter</fullName>
    </submittedName>
</protein>
<evidence type="ECO:0000256" key="1">
    <source>
        <dbReference type="ARBA" id="ARBA00004141"/>
    </source>
</evidence>
<comment type="subcellular location">
    <subcellularLocation>
        <location evidence="1">Membrane</location>
        <topology evidence="1">Multi-pass membrane protein</topology>
    </subcellularLocation>
</comment>
<dbReference type="InterPro" id="IPR004840">
    <property type="entry name" value="Amino_acid_permease_CS"/>
</dbReference>
<dbReference type="EMBL" id="ML978247">
    <property type="protein sequence ID" value="KAF2026255.1"/>
    <property type="molecule type" value="Genomic_DNA"/>
</dbReference>
<dbReference type="InterPro" id="IPR002293">
    <property type="entry name" value="AA/rel_permease1"/>
</dbReference>
<dbReference type="PANTHER" id="PTHR45649:SF23">
    <property type="entry name" value="TRANSPORTER, PUTATIVE (EUROFUNG)-RELATED"/>
    <property type="match status" value="1"/>
</dbReference>
<keyword evidence="4 7" id="KW-1133">Transmembrane helix</keyword>
<sequence>MSDYRYGTQSDAYAAENDIHQRTTTEKGQKLSLGKKYSGDDGAPNDSDDLLQAMGYKSELVRSRSTFQVAFMSFVLASVPYGLATTLFYPIACAGPVGIIWGWLGVSLIILCVAASLGEITSVYPTSGGVYYQTFMLAPPSYRRIASWICGWAFVVGNITITLAVNFATALFIGACINIFESAPGVGIFAGTNWQIYLIFLGITILCNLISALGNKYLPWIDTFAIFWTFAGVIAIVVCVLAIAKNGRHSADYVFTEFDYSNSGWVPGCMCEEVQHPATQVPKALVGTVALNTVMGLVFLIPLVFVLPNQADLFALVSGQPVPTIIKSAVGSSGGTIALLIPLLVLGLICGIGCTTAASRATWAFSRDGAIPGFKWWKVVNVKLDVPFNAMMLSMVVQLILGLIYFGAPVAFNAFSGVGVICLTLSYAIPILISLIRGRRQVKEGQFHLGAFGTFCNVVALAWSALAIPLFSMPTYLPVTPETMNYASVVFAAFFFIATLWYFVWGKKHYEGPPTHEEAVLEARRASIASHRSK</sequence>
<dbReference type="Proteomes" id="UP000799777">
    <property type="component" value="Unassembled WGS sequence"/>
</dbReference>
<evidence type="ECO:0000256" key="7">
    <source>
        <dbReference type="SAM" id="Phobius"/>
    </source>
</evidence>
<dbReference type="PANTHER" id="PTHR45649">
    <property type="entry name" value="AMINO-ACID PERMEASE BAT1"/>
    <property type="match status" value="1"/>
</dbReference>
<organism evidence="8 9">
    <name type="scientific">Setomelanomma holmii</name>
    <dbReference type="NCBI Taxonomy" id="210430"/>
    <lineage>
        <taxon>Eukaryota</taxon>
        <taxon>Fungi</taxon>
        <taxon>Dikarya</taxon>
        <taxon>Ascomycota</taxon>
        <taxon>Pezizomycotina</taxon>
        <taxon>Dothideomycetes</taxon>
        <taxon>Pleosporomycetidae</taxon>
        <taxon>Pleosporales</taxon>
        <taxon>Pleosporineae</taxon>
        <taxon>Phaeosphaeriaceae</taxon>
        <taxon>Setomelanomma</taxon>
    </lineage>
</organism>
<evidence type="ECO:0000256" key="2">
    <source>
        <dbReference type="ARBA" id="ARBA00022448"/>
    </source>
</evidence>
<dbReference type="GO" id="GO:0022857">
    <property type="term" value="F:transmembrane transporter activity"/>
    <property type="evidence" value="ECO:0007669"/>
    <property type="project" value="InterPro"/>
</dbReference>
<dbReference type="AlphaFoldDB" id="A0A9P4H361"/>
<feature type="transmembrane region" description="Helical" evidence="7">
    <location>
        <begin position="69"/>
        <end position="92"/>
    </location>
</feature>
<feature type="region of interest" description="Disordered" evidence="6">
    <location>
        <begin position="17"/>
        <end position="44"/>
    </location>
</feature>
<feature type="transmembrane region" description="Helical" evidence="7">
    <location>
        <begin position="386"/>
        <end position="408"/>
    </location>
</feature>
<evidence type="ECO:0000313" key="8">
    <source>
        <dbReference type="EMBL" id="KAF2026255.1"/>
    </source>
</evidence>
<comment type="caution">
    <text evidence="8">The sequence shown here is derived from an EMBL/GenBank/DDBJ whole genome shotgun (WGS) entry which is preliminary data.</text>
</comment>
<evidence type="ECO:0000256" key="5">
    <source>
        <dbReference type="ARBA" id="ARBA00023136"/>
    </source>
</evidence>
<dbReference type="OrthoDB" id="3900342at2759"/>
<keyword evidence="5 7" id="KW-0472">Membrane</keyword>
<keyword evidence="2" id="KW-0813">Transport</keyword>